<organism evidence="1 2">
    <name type="scientific">Choristoneura fumiferana</name>
    <name type="common">Spruce budworm moth</name>
    <name type="synonym">Archips fumiferana</name>
    <dbReference type="NCBI Taxonomy" id="7141"/>
    <lineage>
        <taxon>Eukaryota</taxon>
        <taxon>Metazoa</taxon>
        <taxon>Ecdysozoa</taxon>
        <taxon>Arthropoda</taxon>
        <taxon>Hexapoda</taxon>
        <taxon>Insecta</taxon>
        <taxon>Pterygota</taxon>
        <taxon>Neoptera</taxon>
        <taxon>Endopterygota</taxon>
        <taxon>Lepidoptera</taxon>
        <taxon>Glossata</taxon>
        <taxon>Ditrysia</taxon>
        <taxon>Tortricoidea</taxon>
        <taxon>Tortricidae</taxon>
        <taxon>Tortricinae</taxon>
        <taxon>Choristoneura</taxon>
    </lineage>
</organism>
<keyword evidence="2" id="KW-1185">Reference proteome</keyword>
<gene>
    <name evidence="1" type="ORF">MSG28_011989</name>
</gene>
<sequence>MEEVRKVFLYERGTGACGSPDRKQSPPPMDTCQHEEYHSGQHASRHLIMARVAQENYCIMIYDLITIKLILCSQPVYVLLLGIGLVSDLEDLDFTFQVVGHCARSARIATTILLANPAVKQQCLHCCVSAWRVPHHLRRICVERRVRSGIDVFCTPTCAGTAALSGCYQSENETYSVIEAASGESLRLMCGLKPRSQIQSIRWYRDGQPLDPRGRLMQQRQWLRIKGFRAKDAGVYSCINESDKSKQYNVTIKHRPDAFSIEEYQADVDVESLPAQAASLVENNTIEENGTNNKTTKRNVPKVHDINKDVDDEEKEKDHVSGHVDATQKQFAPRFKHPSKMYSMDMKPAGSTIRLKCAADERYPSKPYIKEGYPGNKTVVVNDTAQLACPPVSDLEPYLTWIKPYDNFTVKDGEVGPNELPIPPGIEIEVFTTKRLYAKPVLTRAAENQTVLVGETAKFSCEFLSDMHPSVYWMYFRKYEHIYNYNDTNEEIDTLPVTAVPDHGKHTLLINILTAVLGAMFFVAAIIVVMIFKKLKREKIKKQLAIETARAVIVTHWTKKVTVEKPQIDGTPISAEEALLMPVVKIEKQKLSQVQGNTSDSMMMSEYELPVDVDWEVPRETLSVGKILGEGEFGKVVKAECVGILKPGVQSVVAVKMLKEGHTDAEMMALVSEMEMMKMIGKHVNIINLLGCCTQDGPLYVIVEYAPNGNLREFLRNHRPGGNRYECPTDDLKDRNTLTQKDLVSFSYQVARGMEYLASRRCIHRDLAARNVLVSDDCVLKIADFGLAKDVQSNDYYRKKTEGRLPVRWMAPESLYHKVFTTQTDVWSFGVLLWEIMTLGGTPYPTVAGQYMYQHLSAGHRMEKPPCCSLEIYMIMRECWSFSPGNRPSFAELVDDLDKILTVTANQEYLDLGLPQLDTPLSSYDGSDPCLLPVSLAMMASKSKLSGQKENVVLKFITFATIFSGFVQILWALQSHINTMSVMDGKDVSLSVYEGSEGIASCGPLGCLNITNIKFLVGDDAIGYIKEGPVNQTINHTQPATLTCRPEDPQDTMIYWIRAYSRFTKFDPKNFTVEGKFIKNNVLLSERYKLFIENATGYNQRWHVCILVKENITAIAYGYLTVEGAERRPLLKAPPPTVAPYSRDVIGPPSPPVALNSRDVIGPPSPPVALNSRDVIGPPSPPVAFNSGDVIGPPSPPVAFNSGDVIGPPSPPVPLNSRDVIGPPSLPVALNSRDVIGPPTVKRGFFAPHWTPYSDNTECNDNDGVKIHQTPPNPDKSHYQEEKPDDEDLQLKPDRKGRNQDPLALIIAGSVSVIMVLITIIGVTVYKRQKSSNVIVKYWMKKIVVEKPLVPDSDGLLMPIVKIEKVRLTQTGIEGNDYTLMSEYQLPVDTQWEILRSRMSFTGKVLGEGEFGKVVEAECDGIVTADVKTVVAVKKLKEDHSDADVTALVSEMEIMKKIGKHENIISLLGCCTQDGPFYVIVEYASNGNNSNENLLLNKRLTQRDLIEFSLQVAKGMEYLASRGYSDTLAKRPIETGGGGSRRQRPQRWVMPHVQDPVSRVSDLEEANEVLWLPSIEIAKCCLHRDLAARNVLVSANCTLKIADFGLARDVRNSNYYYRKRTAAKLPIKWMAPESLKDNLYTKRTDVWSFGVLMWEIMTMGSTPYPNVSVHHLYNYLRTGNRMERPAGCSAEIYMIMKRCCSFDPESRPTFSELSRSSKLCCMSTAVYPIRCAIRKVRRIATTILLANPAVKQQCLYCCVSAWRVRQPVIYIYTRIHETTENKNHYH</sequence>
<name>A0ACC0KN76_CHOFU</name>
<protein>
    <submittedName>
        <fullName evidence="1">Uncharacterized protein</fullName>
    </submittedName>
</protein>
<dbReference type="EMBL" id="CM046120">
    <property type="protein sequence ID" value="KAI8437755.1"/>
    <property type="molecule type" value="Genomic_DNA"/>
</dbReference>
<dbReference type="Proteomes" id="UP001064048">
    <property type="component" value="Chromosome 20"/>
</dbReference>
<reference evidence="1 2" key="1">
    <citation type="journal article" date="2022" name="Genome Biol. Evol.">
        <title>The Spruce Budworm Genome: Reconstructing the Evolutionary History of Antifreeze Proteins.</title>
        <authorList>
            <person name="Beliveau C."/>
            <person name="Gagne P."/>
            <person name="Picq S."/>
            <person name="Vernygora O."/>
            <person name="Keeling C.I."/>
            <person name="Pinkney K."/>
            <person name="Doucet D."/>
            <person name="Wen F."/>
            <person name="Johnston J.S."/>
            <person name="Maaroufi H."/>
            <person name="Boyle B."/>
            <person name="Laroche J."/>
            <person name="Dewar K."/>
            <person name="Juretic N."/>
            <person name="Blackburn G."/>
            <person name="Nisole A."/>
            <person name="Brunet B."/>
            <person name="Brandao M."/>
            <person name="Lumley L."/>
            <person name="Duan J."/>
            <person name="Quan G."/>
            <person name="Lucarotti C.J."/>
            <person name="Roe A.D."/>
            <person name="Sperling F.A.H."/>
            <person name="Levesque R.C."/>
            <person name="Cusson M."/>
        </authorList>
    </citation>
    <scope>NUCLEOTIDE SEQUENCE [LARGE SCALE GENOMIC DNA]</scope>
    <source>
        <strain evidence="1">Glfc:IPQL:Cfum</strain>
    </source>
</reference>
<proteinExistence type="predicted"/>
<evidence type="ECO:0000313" key="2">
    <source>
        <dbReference type="Proteomes" id="UP001064048"/>
    </source>
</evidence>
<comment type="caution">
    <text evidence="1">The sequence shown here is derived from an EMBL/GenBank/DDBJ whole genome shotgun (WGS) entry which is preliminary data.</text>
</comment>
<evidence type="ECO:0000313" key="1">
    <source>
        <dbReference type="EMBL" id="KAI8437755.1"/>
    </source>
</evidence>
<accession>A0ACC0KN76</accession>